<dbReference type="Gene3D" id="1.10.10.10">
    <property type="entry name" value="Winged helix-like DNA-binding domain superfamily/Winged helix DNA-binding domain"/>
    <property type="match status" value="1"/>
</dbReference>
<dbReference type="Proteomes" id="UP000189703">
    <property type="component" value="Unplaced"/>
</dbReference>
<dbReference type="Pfam" id="PF23559">
    <property type="entry name" value="WHD_DRP"/>
    <property type="match status" value="1"/>
</dbReference>
<dbReference type="Gene3D" id="3.40.50.300">
    <property type="entry name" value="P-loop containing nucleotide triphosphate hydrolases"/>
    <property type="match status" value="1"/>
</dbReference>
<evidence type="ECO:0000259" key="7">
    <source>
        <dbReference type="Pfam" id="PF23559"/>
    </source>
</evidence>
<dbReference type="Gene3D" id="3.80.10.10">
    <property type="entry name" value="Ribonuclease Inhibitor"/>
    <property type="match status" value="2"/>
</dbReference>
<proteinExistence type="inferred from homology"/>
<keyword evidence="2" id="KW-0677">Repeat</keyword>
<feature type="domain" description="Disease resistance protein At4g27190-like leucine-rich repeats" evidence="6">
    <location>
        <begin position="862"/>
        <end position="989"/>
    </location>
</feature>
<dbReference type="AlphaFoldDB" id="A0A1U7Z0V4"/>
<dbReference type="GO" id="GO:0043531">
    <property type="term" value="F:ADP binding"/>
    <property type="evidence" value="ECO:0007669"/>
    <property type="project" value="InterPro"/>
</dbReference>
<evidence type="ECO:0000313" key="9">
    <source>
        <dbReference type="Proteomes" id="UP000189703"/>
    </source>
</evidence>
<dbReference type="FunFam" id="1.10.10.10:FF:000322">
    <property type="entry name" value="Probable disease resistance protein At1g63360"/>
    <property type="match status" value="1"/>
</dbReference>
<dbReference type="Gene3D" id="1.10.8.430">
    <property type="entry name" value="Helical domain of apoptotic protease-activating factors"/>
    <property type="match status" value="1"/>
</dbReference>
<evidence type="ECO:0000256" key="1">
    <source>
        <dbReference type="ARBA" id="ARBA00008894"/>
    </source>
</evidence>
<dbReference type="Pfam" id="PF23598">
    <property type="entry name" value="LRR_14"/>
    <property type="match status" value="1"/>
</dbReference>
<dbReference type="OrthoDB" id="736010at2759"/>
<dbReference type="Pfam" id="PF00931">
    <property type="entry name" value="NB-ARC"/>
    <property type="match status" value="1"/>
</dbReference>
<dbReference type="FunFam" id="3.40.50.300:FF:001091">
    <property type="entry name" value="Probable disease resistance protein At1g61300"/>
    <property type="match status" value="1"/>
</dbReference>
<dbReference type="InterPro" id="IPR002182">
    <property type="entry name" value="NB-ARC"/>
</dbReference>
<dbReference type="SUPFAM" id="SSF52540">
    <property type="entry name" value="P-loop containing nucleoside triphosphate hydrolases"/>
    <property type="match status" value="1"/>
</dbReference>
<sequence length="1046" mass="119288">MEYLLGEILGNLVRDAVRSMCTYFGHQINYLNNIGKHLEDLNSQAQELHDNKADIEGEISRDPVSTIATKTCTTWLMHASSFENQLNMIEAESNANTQCLGGWCPIPDIWSRRKLGKRLVTLTKEIAEHNRKSSELRQGSEIVADKPLQTVEPAPVPPPAIELWTPIDRNMKRILDCINDPQVQMIGVWGMGGVGKTTVLKHLNNLPEIDQMFEIVIWVTVSRSLNVRNMQNEIAQRLKLKLEDNSEDAVARKLLQHLTSKKYLLILDDLWESFELEKIGVPSPSNENQCKIVLTSRSLEVCRQMFADRDIKLEVLFPEEAWKLFSQIVGKVVESPEIRPIAEQIVEECKGLPLAIRVIGASLRNKIDVYEWRNAKEELSSVKYETTALEMEDKVLAILKFSYDQLKSDSLKKCFLYAALYPEDHAIYVEELIDHWWTEGYIDVQPNGSWGIARDRGLSIVNQLANASLLEKIERSFLLLRVKMHDTIRDLALHIASLSSPSDDGCNNFLVRANAGISEPPDEVEWRQAIKISLISNRISYLPDRPECSARLSTLLLPKNQHLEIIPESFFEHMQGLRVLDLSWTRIQELPPSISKLVSLRGLFLWRCSDLQAIPSQVGALTSLEALHVGPRIEHLPAEVGQLTRLRSLRVIFTADQKDGTERLIPDGTLVRLSRLEDLIIHAEGFVDSHFQFSNKWIGIAEALAREATRLQKLTRLGFLFPSVDYLEQFLGASLSWKNQCLRLFHLQVTPDFTNQRVLYSLFQTLQHSEHSVPIPYIEGDQSLKFVGGDDIPNAIVELLSKSSIFWLKEHKTAKTLSDFNRMGSLNHLEYCMLHGSNAMETVLMVMDATDNAAVLPNIKILALVAMFKLRTILEGHRLPPSSFNRLTCLFIKDCPKLKSIFSRSRTPQLPNLEIVIVIQCSMLAEIVKEDKEEINEQNDDDVVLFPKLNYLRIYDLPKLVRICEEDALASPPSLETIDVVRCPNLKKLPLGLRSTSTEQQKQQNTTSLEIGALRFIKGERDWWKALEWDQDDFKEQLQPLFVERK</sequence>
<dbReference type="PANTHER" id="PTHR33463">
    <property type="entry name" value="NB-ARC DOMAIN-CONTAINING PROTEIN-RELATED"/>
    <property type="match status" value="1"/>
</dbReference>
<dbReference type="eggNOG" id="KOG4658">
    <property type="taxonomic scope" value="Eukaryota"/>
</dbReference>
<dbReference type="InterPro" id="IPR057135">
    <property type="entry name" value="At4g27190-like_LRR"/>
</dbReference>
<dbReference type="KEGG" id="nnu:104589875"/>
<dbReference type="InterPro" id="IPR036388">
    <property type="entry name" value="WH-like_DNA-bd_sf"/>
</dbReference>
<comment type="similarity">
    <text evidence="1">Belongs to the disease resistance NB-LRR family.</text>
</comment>
<dbReference type="InterPro" id="IPR055414">
    <property type="entry name" value="LRR_R13L4/SHOC2-like"/>
</dbReference>
<dbReference type="Pfam" id="PF23247">
    <property type="entry name" value="LRR_RPS2"/>
    <property type="match status" value="1"/>
</dbReference>
<keyword evidence="4" id="KW-0067">ATP-binding</keyword>
<evidence type="ECO:0000313" key="10">
    <source>
        <dbReference type="RefSeq" id="XP_010246626.2"/>
    </source>
</evidence>
<feature type="domain" description="NB-ARC" evidence="5">
    <location>
        <begin position="170"/>
        <end position="331"/>
    </location>
</feature>
<feature type="domain" description="Disease resistance R13L4/SHOC-2-like LRR" evidence="8">
    <location>
        <begin position="573"/>
        <end position="753"/>
    </location>
</feature>
<dbReference type="STRING" id="4432.A0A1U7Z0V4"/>
<evidence type="ECO:0000256" key="3">
    <source>
        <dbReference type="ARBA" id="ARBA00022821"/>
    </source>
</evidence>
<dbReference type="PRINTS" id="PR00364">
    <property type="entry name" value="DISEASERSIST"/>
</dbReference>
<feature type="domain" description="Disease resistance protein winged helix" evidence="7">
    <location>
        <begin position="420"/>
        <end position="492"/>
    </location>
</feature>
<dbReference type="SUPFAM" id="SSF52058">
    <property type="entry name" value="L domain-like"/>
    <property type="match status" value="1"/>
</dbReference>
<dbReference type="InterPro" id="IPR032675">
    <property type="entry name" value="LRR_dom_sf"/>
</dbReference>
<gene>
    <name evidence="10" type="primary">LOC104589875</name>
</gene>
<keyword evidence="3" id="KW-0611">Plant defense</keyword>
<dbReference type="GO" id="GO:0005524">
    <property type="term" value="F:ATP binding"/>
    <property type="evidence" value="ECO:0007669"/>
    <property type="project" value="UniProtKB-KW"/>
</dbReference>
<dbReference type="InterPro" id="IPR058922">
    <property type="entry name" value="WHD_DRP"/>
</dbReference>
<protein>
    <submittedName>
        <fullName evidence="10">Probable disease resistance protein At1g61300</fullName>
    </submittedName>
</protein>
<name>A0A1U7Z0V4_NELNU</name>
<dbReference type="GO" id="GO:0006952">
    <property type="term" value="P:defense response"/>
    <property type="evidence" value="ECO:0007669"/>
    <property type="project" value="UniProtKB-KW"/>
</dbReference>
<dbReference type="InterPro" id="IPR042197">
    <property type="entry name" value="Apaf_helical"/>
</dbReference>
<evidence type="ECO:0000259" key="6">
    <source>
        <dbReference type="Pfam" id="PF23247"/>
    </source>
</evidence>
<dbReference type="OMA" id="DETIRSC"/>
<keyword evidence="4" id="KW-0547">Nucleotide-binding</keyword>
<dbReference type="RefSeq" id="XP_010246626.2">
    <property type="nucleotide sequence ID" value="XM_010248324.2"/>
</dbReference>
<evidence type="ECO:0000259" key="8">
    <source>
        <dbReference type="Pfam" id="PF23598"/>
    </source>
</evidence>
<evidence type="ECO:0000256" key="4">
    <source>
        <dbReference type="ARBA" id="ARBA00022840"/>
    </source>
</evidence>
<keyword evidence="9" id="KW-1185">Reference proteome</keyword>
<evidence type="ECO:0000256" key="2">
    <source>
        <dbReference type="ARBA" id="ARBA00022737"/>
    </source>
</evidence>
<dbReference type="FunFam" id="1.10.8.430:FF:000003">
    <property type="entry name" value="Probable disease resistance protein At5g66910"/>
    <property type="match status" value="1"/>
</dbReference>
<evidence type="ECO:0000259" key="5">
    <source>
        <dbReference type="Pfam" id="PF00931"/>
    </source>
</evidence>
<organism evidence="9 10">
    <name type="scientific">Nelumbo nucifera</name>
    <name type="common">Sacred lotus</name>
    <dbReference type="NCBI Taxonomy" id="4432"/>
    <lineage>
        <taxon>Eukaryota</taxon>
        <taxon>Viridiplantae</taxon>
        <taxon>Streptophyta</taxon>
        <taxon>Embryophyta</taxon>
        <taxon>Tracheophyta</taxon>
        <taxon>Spermatophyta</taxon>
        <taxon>Magnoliopsida</taxon>
        <taxon>Proteales</taxon>
        <taxon>Nelumbonaceae</taxon>
        <taxon>Nelumbo</taxon>
    </lineage>
</organism>
<dbReference type="PANTHER" id="PTHR33463:SF209">
    <property type="entry name" value="DISEASE RESISTANCE PROTEIN RPS2-LIKE"/>
    <property type="match status" value="1"/>
</dbReference>
<dbReference type="InterPro" id="IPR050905">
    <property type="entry name" value="Plant_NBS-LRR"/>
</dbReference>
<accession>A0A1U7Z0V4</accession>
<dbReference type="GeneID" id="104589875"/>
<reference evidence="10" key="1">
    <citation type="submission" date="2025-08" db="UniProtKB">
        <authorList>
            <consortium name="RefSeq"/>
        </authorList>
    </citation>
    <scope>IDENTIFICATION</scope>
</reference>
<dbReference type="InterPro" id="IPR027417">
    <property type="entry name" value="P-loop_NTPase"/>
</dbReference>